<gene>
    <name evidence="1" type="ORF">ACJ72_04610</name>
</gene>
<evidence type="ECO:0000313" key="2">
    <source>
        <dbReference type="Proteomes" id="UP000091918"/>
    </source>
</evidence>
<evidence type="ECO:0000313" key="1">
    <source>
        <dbReference type="EMBL" id="OAX81056.1"/>
    </source>
</evidence>
<sequence length="77" mass="8840">MEFHIGWMMGLDINPIDNLWAITKRRILKIKHRMHSTEQSKIELQEVWGFNSTDGSVDSNILYVPADGSINSTYSTT</sequence>
<reference evidence="1 2" key="1">
    <citation type="submission" date="2015-07" db="EMBL/GenBank/DDBJ databases">
        <title>Emmonsia species relationships and genome sequence.</title>
        <authorList>
            <person name="Cuomo C.A."/>
            <person name="Schwartz I.S."/>
            <person name="Kenyon C."/>
            <person name="de Hoog G.S."/>
            <person name="Govender N.P."/>
            <person name="Botha A."/>
            <person name="Moreno L."/>
            <person name="de Vries M."/>
            <person name="Munoz J.F."/>
            <person name="Stielow J.B."/>
        </authorList>
    </citation>
    <scope>NUCLEOTIDE SEQUENCE [LARGE SCALE GENOMIC DNA]</scope>
    <source>
        <strain evidence="1 2">CBS 136260</strain>
    </source>
</reference>
<accession>A0A1B7NWB5</accession>
<name>A0A1B7NWB5_9EURO</name>
<feature type="non-terminal residue" evidence="1">
    <location>
        <position position="77"/>
    </location>
</feature>
<dbReference type="Proteomes" id="UP000091918">
    <property type="component" value="Unassembled WGS sequence"/>
</dbReference>
<proteinExistence type="predicted"/>
<keyword evidence="2" id="KW-1185">Reference proteome</keyword>
<dbReference type="OrthoDB" id="4737581at2759"/>
<organism evidence="1 2">
    <name type="scientific">Emergomyces africanus</name>
    <dbReference type="NCBI Taxonomy" id="1955775"/>
    <lineage>
        <taxon>Eukaryota</taxon>
        <taxon>Fungi</taxon>
        <taxon>Dikarya</taxon>
        <taxon>Ascomycota</taxon>
        <taxon>Pezizomycotina</taxon>
        <taxon>Eurotiomycetes</taxon>
        <taxon>Eurotiomycetidae</taxon>
        <taxon>Onygenales</taxon>
        <taxon>Ajellomycetaceae</taxon>
        <taxon>Emergomyces</taxon>
    </lineage>
</organism>
<comment type="caution">
    <text evidence="1">The sequence shown here is derived from an EMBL/GenBank/DDBJ whole genome shotgun (WGS) entry which is preliminary data.</text>
</comment>
<dbReference type="EMBL" id="LGUA01000558">
    <property type="protein sequence ID" value="OAX81056.1"/>
    <property type="molecule type" value="Genomic_DNA"/>
</dbReference>
<dbReference type="AlphaFoldDB" id="A0A1B7NWB5"/>
<protein>
    <submittedName>
        <fullName evidence="1">Uncharacterized protein</fullName>
    </submittedName>
</protein>